<proteinExistence type="predicted"/>
<dbReference type="EMBL" id="JASBNA010000032">
    <property type="protein sequence ID" value="KAK7683009.1"/>
    <property type="molecule type" value="Genomic_DNA"/>
</dbReference>
<dbReference type="AlphaFoldDB" id="A0AAW0FTX6"/>
<comment type="caution">
    <text evidence="1">The sequence shown here is derived from an EMBL/GenBank/DDBJ whole genome shotgun (WGS) entry which is preliminary data.</text>
</comment>
<accession>A0AAW0FTX6</accession>
<name>A0AAW0FTX6_9APHY</name>
<organism evidence="1 2">
    <name type="scientific">Cerrena zonata</name>
    <dbReference type="NCBI Taxonomy" id="2478898"/>
    <lineage>
        <taxon>Eukaryota</taxon>
        <taxon>Fungi</taxon>
        <taxon>Dikarya</taxon>
        <taxon>Basidiomycota</taxon>
        <taxon>Agaricomycotina</taxon>
        <taxon>Agaricomycetes</taxon>
        <taxon>Polyporales</taxon>
        <taxon>Cerrenaceae</taxon>
        <taxon>Cerrena</taxon>
    </lineage>
</organism>
<evidence type="ECO:0000313" key="1">
    <source>
        <dbReference type="EMBL" id="KAK7683009.1"/>
    </source>
</evidence>
<keyword evidence="2" id="KW-1185">Reference proteome</keyword>
<gene>
    <name evidence="1" type="ORF">QCA50_013681</name>
</gene>
<dbReference type="Proteomes" id="UP001385951">
    <property type="component" value="Unassembled WGS sequence"/>
</dbReference>
<sequence>MDTIKLGVEIPDDIVVHFKRKVGYKADGVDDIGKEERINSKLIHMMNFEDMFD</sequence>
<protein>
    <submittedName>
        <fullName evidence="1">Uncharacterized protein</fullName>
    </submittedName>
</protein>
<reference evidence="1 2" key="1">
    <citation type="submission" date="2022-09" db="EMBL/GenBank/DDBJ databases">
        <authorList>
            <person name="Palmer J.M."/>
        </authorList>
    </citation>
    <scope>NUCLEOTIDE SEQUENCE [LARGE SCALE GENOMIC DNA]</scope>
    <source>
        <strain evidence="1 2">DSM 7382</strain>
    </source>
</reference>
<evidence type="ECO:0000313" key="2">
    <source>
        <dbReference type="Proteomes" id="UP001385951"/>
    </source>
</evidence>